<dbReference type="InterPro" id="IPR013785">
    <property type="entry name" value="Aldolase_TIM"/>
</dbReference>
<dbReference type="CDD" id="cd08547">
    <property type="entry name" value="Type_II_cohesin"/>
    <property type="match status" value="1"/>
</dbReference>
<evidence type="ECO:0000256" key="2">
    <source>
        <dbReference type="ARBA" id="ARBA00022729"/>
    </source>
</evidence>
<dbReference type="PANTHER" id="PTHR11452:SF83">
    <property type="entry name" value="ALPHA-GALACTOSIDASE"/>
    <property type="match status" value="1"/>
</dbReference>
<dbReference type="Gene3D" id="2.60.40.680">
    <property type="match status" value="1"/>
</dbReference>
<dbReference type="SUPFAM" id="SSF51445">
    <property type="entry name" value="(Trans)glycosidases"/>
    <property type="match status" value="1"/>
</dbReference>
<dbReference type="InterPro" id="IPR008965">
    <property type="entry name" value="CBM2/CBM3_carb-bd_dom_sf"/>
</dbReference>
<dbReference type="EC" id="3.2.1.22" evidence="5"/>
<name>A0ABY3SDA2_9BACL</name>
<dbReference type="Pfam" id="PF17801">
    <property type="entry name" value="Melibiase_C"/>
    <property type="match status" value="1"/>
</dbReference>
<keyword evidence="3 5" id="KW-0378">Hydrolase</keyword>
<dbReference type="CDD" id="cd14792">
    <property type="entry name" value="GH27"/>
    <property type="match status" value="1"/>
</dbReference>
<dbReference type="InterPro" id="IPR018905">
    <property type="entry name" value="A-galactase_NEW3"/>
</dbReference>
<dbReference type="Pfam" id="PF16499">
    <property type="entry name" value="Melibiase_2"/>
    <property type="match status" value="1"/>
</dbReference>
<dbReference type="SUPFAM" id="SSF49384">
    <property type="entry name" value="Carbohydrate-binding domain"/>
    <property type="match status" value="1"/>
</dbReference>
<protein>
    <recommendedName>
        <fullName evidence="5">Alpha-galactosidase</fullName>
        <ecNumber evidence="5">3.2.1.22</ecNumber>
    </recommendedName>
    <alternativeName>
        <fullName evidence="5">Melibiase</fullName>
    </alternativeName>
</protein>
<dbReference type="Pfam" id="PF00404">
    <property type="entry name" value="Dockerin_1"/>
    <property type="match status" value="1"/>
</dbReference>
<reference evidence="8 9" key="1">
    <citation type="journal article" date="2024" name="Int. J. Syst. Evol. Microbiol.">
        <title>Paenibacillus hexagrammi sp. nov., a novel bacterium isolated from the gut content of Hexagrammos agrammus.</title>
        <authorList>
            <person name="Jung H.K."/>
            <person name="Kim D.G."/>
            <person name="Zin H."/>
            <person name="Park J."/>
            <person name="Jung H."/>
            <person name="Kim Y.O."/>
            <person name="Kong H.J."/>
            <person name="Kim J.W."/>
            <person name="Kim Y.S."/>
        </authorList>
    </citation>
    <scope>NUCLEOTIDE SEQUENCE [LARGE SCALE GENOMIC DNA]</scope>
    <source>
        <strain evidence="8 9">YPD9-1</strain>
    </source>
</reference>
<dbReference type="InterPro" id="IPR013222">
    <property type="entry name" value="Glyco_hyd_98_carb-bd"/>
</dbReference>
<dbReference type="Gene3D" id="2.60.120.1060">
    <property type="entry name" value="NPCBM/NEW2 domain"/>
    <property type="match status" value="1"/>
</dbReference>
<dbReference type="CDD" id="cd14254">
    <property type="entry name" value="Dockerin_II"/>
    <property type="match status" value="1"/>
</dbReference>
<dbReference type="Pfam" id="PF07554">
    <property type="entry name" value="FIVAR"/>
    <property type="match status" value="1"/>
</dbReference>
<comment type="similarity">
    <text evidence="1 5">Belongs to the glycosyl hydrolase 27 family.</text>
</comment>
<evidence type="ECO:0000256" key="3">
    <source>
        <dbReference type="ARBA" id="ARBA00022801"/>
    </source>
</evidence>
<sequence length="942" mass="100023">MRKSLSTLILFMILCMLFLTPAYQAEAASNGLAETPPMGWNSWNKFGCNVSENMIKEMADAMVSSGMKDAGYQYVNIDDCWQTDREPTTGKIVADPVRFPSGMKALADYVHSKGLKLGLYTDVGFKTCGGRPGSRGYYDIDAKTYAEWGIDYVKVDWCYVDPDGKLLNYGAKPDAATWYSEFGEALKNSGRGIVFSICNWGEQSPWDWGPQIGNLWRTGQDIGDAWERGTNWYYGIINAYDVAVNHSASAGPGGWNDPDMLEIGNGGATNVEYRSQFSLWSMLAAPLIAGNDLRSMSQETKDILMNKEVIAVNQDPLGVQATKIIDNGDIEILVKPLSNGDKAIALLNRGAQSAKISVTAAEAGLPASEGYIVRDLWQHFSKGSTGTIKADVPSHGTAMFRVSPATIDNLPASLDMTIAASSGQIQSGKSAELTATLHNDGVKDVTKAAISLQLPSGWTAAPLSSTSFERVAADQTVSAKWSVTAPSDAVGVKDIGVTATYEDVDGIKQLQSSQRFNVLPPDGTIYVSDMEPQDSTNGWGPIEKDMSNGEASKGDGKTITIKGVPYNKGIGTNAASSITYNIDGKFDSFISDVGIDDEVSGRGSVTFEVWGDGKKLWDSGLIKAASSTIGAEVNVKGVKLLKLVVTDGGDGNAYDHGDWAGARLTATAQESKGAVLEGPDQAAAGTTFDLSYGLSGMDQNVYAQDLTFRYDPSQVEFVSAESVNSDAVVIVDKAQKQDEVRLLAATIGSNAKLEGDLLKLHWKVKSNTAATASTITLSKAVMADGTGVETELDSKSYTLQINSVDKAALLALITDAQGKHDAAVEGSSAGQYPAGSKAALQAAIDQAKAVADNTAATQAQVEQAINALTAALQTFTDSVITTEPGDTNGDGRYSIGDLAIIAAAYGKTSADPNWSSYKKSDLNNDGKIDIEDLSAIARKILE</sequence>
<evidence type="ECO:0000256" key="4">
    <source>
        <dbReference type="ARBA" id="ARBA00023295"/>
    </source>
</evidence>
<comment type="catalytic activity">
    <reaction evidence="5">
        <text>Hydrolysis of terminal, non-reducing alpha-D-galactose residues in alpha-D-galactosides, including galactose oligosaccharides, galactomannans and galactolipids.</text>
        <dbReference type="EC" id="3.2.1.22"/>
    </reaction>
</comment>
<dbReference type="Proteomes" id="UP001649230">
    <property type="component" value="Chromosome"/>
</dbReference>
<keyword evidence="4 5" id="KW-0326">Glycosidase</keyword>
<dbReference type="InterPro" id="IPR002241">
    <property type="entry name" value="Glyco_hydro_27"/>
</dbReference>
<accession>A0ABY3SDA2</accession>
<dbReference type="PANTHER" id="PTHR11452">
    <property type="entry name" value="ALPHA-GALACTOSIDASE/ALPHA-N-ACETYLGALACTOSAMINIDASE"/>
    <property type="match status" value="1"/>
</dbReference>
<dbReference type="InterPro" id="IPR016134">
    <property type="entry name" value="Dockerin_dom"/>
</dbReference>
<dbReference type="InterPro" id="IPR018247">
    <property type="entry name" value="EF_Hand_1_Ca_BS"/>
</dbReference>
<dbReference type="InterPro" id="IPR002105">
    <property type="entry name" value="Dockerin_1_rpt"/>
</dbReference>
<dbReference type="Pfam" id="PF08305">
    <property type="entry name" value="NPCBM"/>
    <property type="match status" value="1"/>
</dbReference>
<dbReference type="InterPro" id="IPR038637">
    <property type="entry name" value="NPCBM_sf"/>
</dbReference>
<dbReference type="EMBL" id="CP090978">
    <property type="protein sequence ID" value="UJF31385.1"/>
    <property type="molecule type" value="Genomic_DNA"/>
</dbReference>
<proteinExistence type="inferred from homology"/>
<dbReference type="SUPFAM" id="SSF49785">
    <property type="entry name" value="Galactose-binding domain-like"/>
    <property type="match status" value="1"/>
</dbReference>
<gene>
    <name evidence="8" type="ORF">L0M14_16245</name>
</gene>
<dbReference type="Gene3D" id="3.20.20.70">
    <property type="entry name" value="Aldolase class I"/>
    <property type="match status" value="1"/>
</dbReference>
<dbReference type="Gene3D" id="2.60.40.1180">
    <property type="entry name" value="Golgi alpha-mannosidase II"/>
    <property type="match status" value="1"/>
</dbReference>
<dbReference type="PROSITE" id="PS51766">
    <property type="entry name" value="DOCKERIN"/>
    <property type="match status" value="1"/>
</dbReference>
<feature type="domain" description="Dockerin" evidence="7">
    <location>
        <begin position="880"/>
        <end position="942"/>
    </location>
</feature>
<dbReference type="RefSeq" id="WP_235117731.1">
    <property type="nucleotide sequence ID" value="NZ_CP090978.1"/>
</dbReference>
<dbReference type="PRINTS" id="PR00740">
    <property type="entry name" value="GLHYDRLASE27"/>
</dbReference>
<dbReference type="InterPro" id="IPR041233">
    <property type="entry name" value="Melibiase_C"/>
</dbReference>
<keyword evidence="2 6" id="KW-0732">Signal</keyword>
<evidence type="ECO:0000256" key="6">
    <source>
        <dbReference type="SAM" id="SignalP"/>
    </source>
</evidence>
<dbReference type="InterPro" id="IPR013780">
    <property type="entry name" value="Glyco_hydro_b"/>
</dbReference>
<evidence type="ECO:0000259" key="7">
    <source>
        <dbReference type="PROSITE" id="PS51766"/>
    </source>
</evidence>
<organism evidence="8 9">
    <name type="scientific">Paenibacillus hexagrammi</name>
    <dbReference type="NCBI Taxonomy" id="2908839"/>
    <lineage>
        <taxon>Bacteria</taxon>
        <taxon>Bacillati</taxon>
        <taxon>Bacillota</taxon>
        <taxon>Bacilli</taxon>
        <taxon>Bacillales</taxon>
        <taxon>Paenibacillaceae</taxon>
        <taxon>Paenibacillus</taxon>
    </lineage>
</organism>
<dbReference type="InterPro" id="IPR017853">
    <property type="entry name" value="GH"/>
</dbReference>
<dbReference type="SUPFAM" id="SSF51011">
    <property type="entry name" value="Glycosyl hydrolase domain"/>
    <property type="match status" value="1"/>
</dbReference>
<feature type="signal peptide" evidence="6">
    <location>
        <begin position="1"/>
        <end position="27"/>
    </location>
</feature>
<dbReference type="SMART" id="SM00776">
    <property type="entry name" value="NPCBM"/>
    <property type="match status" value="1"/>
</dbReference>
<evidence type="ECO:0000313" key="9">
    <source>
        <dbReference type="Proteomes" id="UP001649230"/>
    </source>
</evidence>
<dbReference type="SUPFAM" id="SSF63446">
    <property type="entry name" value="Type I dockerin domain"/>
    <property type="match status" value="1"/>
</dbReference>
<dbReference type="Gene3D" id="1.20.1270.90">
    <property type="entry name" value="AF1782-like"/>
    <property type="match status" value="1"/>
</dbReference>
<keyword evidence="5" id="KW-1015">Disulfide bond</keyword>
<dbReference type="InterPro" id="IPR002102">
    <property type="entry name" value="Cohesin_dom"/>
</dbReference>
<feature type="chain" id="PRO_5047350559" description="Alpha-galactosidase" evidence="6">
    <location>
        <begin position="28"/>
        <end position="942"/>
    </location>
</feature>
<dbReference type="Pfam" id="PF10633">
    <property type="entry name" value="NPCBM_assoc"/>
    <property type="match status" value="1"/>
</dbReference>
<dbReference type="PROSITE" id="PS00018">
    <property type="entry name" value="EF_HAND_1"/>
    <property type="match status" value="1"/>
</dbReference>
<dbReference type="Pfam" id="PF00963">
    <property type="entry name" value="Cohesin"/>
    <property type="match status" value="1"/>
</dbReference>
<dbReference type="InterPro" id="IPR036439">
    <property type="entry name" value="Dockerin_dom_sf"/>
</dbReference>
<keyword evidence="9" id="KW-1185">Reference proteome</keyword>
<dbReference type="Gene3D" id="1.10.1330.10">
    <property type="entry name" value="Dockerin domain"/>
    <property type="match status" value="1"/>
</dbReference>
<evidence type="ECO:0000313" key="8">
    <source>
        <dbReference type="EMBL" id="UJF31385.1"/>
    </source>
</evidence>
<evidence type="ECO:0000256" key="5">
    <source>
        <dbReference type="RuleBase" id="RU361168"/>
    </source>
</evidence>
<evidence type="ECO:0000256" key="1">
    <source>
        <dbReference type="ARBA" id="ARBA00009743"/>
    </source>
</evidence>
<dbReference type="InterPro" id="IPR008979">
    <property type="entry name" value="Galactose-bd-like_sf"/>
</dbReference>